<evidence type="ECO:0000256" key="1">
    <source>
        <dbReference type="ARBA" id="ARBA00001933"/>
    </source>
</evidence>
<comment type="cofactor">
    <cofactor evidence="1 4 5">
        <name>pyridoxal 5'-phosphate</name>
        <dbReference type="ChEBI" id="CHEBI:597326"/>
    </cofactor>
</comment>
<dbReference type="InterPro" id="IPR011079">
    <property type="entry name" value="Ala_racemase_C"/>
</dbReference>
<evidence type="ECO:0000259" key="6">
    <source>
        <dbReference type="SMART" id="SM01005"/>
    </source>
</evidence>
<feature type="active site" description="Proton acceptor; specific for D-alanine" evidence="4">
    <location>
        <position position="37"/>
    </location>
</feature>
<evidence type="ECO:0000256" key="4">
    <source>
        <dbReference type="HAMAP-Rule" id="MF_01201"/>
    </source>
</evidence>
<comment type="function">
    <text evidence="4">Catalyzes the interconversion of L-alanine and D-alanine. May also act on other amino acids.</text>
</comment>
<name>A0A0P6XCA7_9CHLR</name>
<dbReference type="GO" id="GO:0008784">
    <property type="term" value="F:alanine racemase activity"/>
    <property type="evidence" value="ECO:0007669"/>
    <property type="project" value="UniProtKB-UniRule"/>
</dbReference>
<dbReference type="NCBIfam" id="TIGR00492">
    <property type="entry name" value="alr"/>
    <property type="match status" value="1"/>
</dbReference>
<gene>
    <name evidence="7" type="ORF">ADN01_16110</name>
</gene>
<dbReference type="GO" id="GO:0009252">
    <property type="term" value="P:peptidoglycan biosynthetic process"/>
    <property type="evidence" value="ECO:0007669"/>
    <property type="project" value="TreeGrafter"/>
</dbReference>
<dbReference type="InterPro" id="IPR009006">
    <property type="entry name" value="Ala_racemase/Decarboxylase_C"/>
</dbReference>
<comment type="pathway">
    <text evidence="4">Amino-acid biosynthesis; D-alanine biosynthesis; D-alanine from L-alanine: step 1/1.</text>
</comment>
<dbReference type="InterPro" id="IPR029066">
    <property type="entry name" value="PLP-binding_barrel"/>
</dbReference>
<dbReference type="InterPro" id="IPR001608">
    <property type="entry name" value="Ala_racemase_N"/>
</dbReference>
<reference evidence="7 8" key="1">
    <citation type="submission" date="2015-07" db="EMBL/GenBank/DDBJ databases">
        <title>Genome sequence of Levilinea saccharolytica DSM 16555.</title>
        <authorList>
            <person name="Hemp J."/>
            <person name="Ward L.M."/>
            <person name="Pace L.A."/>
            <person name="Fischer W.W."/>
        </authorList>
    </citation>
    <scope>NUCLEOTIDE SEQUENCE [LARGE SCALE GENOMIC DNA]</scope>
    <source>
        <strain evidence="7 8">KIBI-1</strain>
    </source>
</reference>
<dbReference type="Gene3D" id="2.40.37.10">
    <property type="entry name" value="Lyase, Ornithine Decarboxylase, Chain A, domain 1"/>
    <property type="match status" value="1"/>
</dbReference>
<dbReference type="UniPathway" id="UPA00042">
    <property type="reaction ID" value="UER00497"/>
</dbReference>
<dbReference type="PROSITE" id="PS00395">
    <property type="entry name" value="ALANINE_RACEMASE"/>
    <property type="match status" value="1"/>
</dbReference>
<dbReference type="SUPFAM" id="SSF51419">
    <property type="entry name" value="PLP-binding barrel"/>
    <property type="match status" value="1"/>
</dbReference>
<dbReference type="Proteomes" id="UP000050501">
    <property type="component" value="Unassembled WGS sequence"/>
</dbReference>
<evidence type="ECO:0000256" key="2">
    <source>
        <dbReference type="ARBA" id="ARBA00022898"/>
    </source>
</evidence>
<feature type="modified residue" description="N6-(pyridoxal phosphate)lysine" evidence="4 5">
    <location>
        <position position="37"/>
    </location>
</feature>
<evidence type="ECO:0000313" key="8">
    <source>
        <dbReference type="Proteomes" id="UP000050501"/>
    </source>
</evidence>
<evidence type="ECO:0000313" key="7">
    <source>
        <dbReference type="EMBL" id="KPL77420.1"/>
    </source>
</evidence>
<dbReference type="Pfam" id="PF00842">
    <property type="entry name" value="Ala_racemase_C"/>
    <property type="match status" value="1"/>
</dbReference>
<dbReference type="CDD" id="cd00430">
    <property type="entry name" value="PLPDE_III_AR"/>
    <property type="match status" value="1"/>
</dbReference>
<dbReference type="Gene3D" id="3.20.20.10">
    <property type="entry name" value="Alanine racemase"/>
    <property type="match status" value="1"/>
</dbReference>
<feature type="binding site" evidence="4">
    <location>
        <position position="135"/>
    </location>
    <ligand>
        <name>substrate</name>
    </ligand>
</feature>
<keyword evidence="2 4" id="KW-0663">Pyridoxal phosphate</keyword>
<dbReference type="PANTHER" id="PTHR30511">
    <property type="entry name" value="ALANINE RACEMASE"/>
    <property type="match status" value="1"/>
</dbReference>
<comment type="catalytic activity">
    <reaction evidence="4">
        <text>L-alanine = D-alanine</text>
        <dbReference type="Rhea" id="RHEA:20249"/>
        <dbReference type="ChEBI" id="CHEBI:57416"/>
        <dbReference type="ChEBI" id="CHEBI:57972"/>
        <dbReference type="EC" id="5.1.1.1"/>
    </reaction>
</comment>
<accession>A0A0P6XCA7</accession>
<keyword evidence="8" id="KW-1185">Reference proteome</keyword>
<dbReference type="SUPFAM" id="SSF50621">
    <property type="entry name" value="Alanine racemase C-terminal domain-like"/>
    <property type="match status" value="1"/>
</dbReference>
<proteinExistence type="inferred from homology"/>
<dbReference type="RefSeq" id="WP_062419113.1">
    <property type="nucleotide sequence ID" value="NZ_DF967974.1"/>
</dbReference>
<feature type="domain" description="Alanine racemase C-terminal" evidence="6">
    <location>
        <begin position="243"/>
        <end position="369"/>
    </location>
</feature>
<dbReference type="Pfam" id="PF01168">
    <property type="entry name" value="Ala_racemase_N"/>
    <property type="match status" value="1"/>
</dbReference>
<dbReference type="FunFam" id="3.20.20.10:FF:000002">
    <property type="entry name" value="Alanine racemase"/>
    <property type="match status" value="1"/>
</dbReference>
<dbReference type="SMART" id="SM01005">
    <property type="entry name" value="Ala_racemase_C"/>
    <property type="match status" value="1"/>
</dbReference>
<evidence type="ECO:0000256" key="3">
    <source>
        <dbReference type="ARBA" id="ARBA00023235"/>
    </source>
</evidence>
<dbReference type="STRING" id="229921.ADN01_16110"/>
<dbReference type="OrthoDB" id="9813814at2"/>
<dbReference type="PRINTS" id="PR00992">
    <property type="entry name" value="ALARACEMASE"/>
</dbReference>
<dbReference type="AlphaFoldDB" id="A0A0P6XCA7"/>
<comment type="similarity">
    <text evidence="4">Belongs to the alanine racemase family.</text>
</comment>
<comment type="caution">
    <text evidence="7">The sequence shown here is derived from an EMBL/GenBank/DDBJ whole genome shotgun (WGS) entry which is preliminary data.</text>
</comment>
<dbReference type="GO" id="GO:0030170">
    <property type="term" value="F:pyridoxal phosphate binding"/>
    <property type="evidence" value="ECO:0007669"/>
    <property type="project" value="UniProtKB-UniRule"/>
</dbReference>
<organism evidence="7 8">
    <name type="scientific">Levilinea saccharolytica</name>
    <dbReference type="NCBI Taxonomy" id="229921"/>
    <lineage>
        <taxon>Bacteria</taxon>
        <taxon>Bacillati</taxon>
        <taxon>Chloroflexota</taxon>
        <taxon>Anaerolineae</taxon>
        <taxon>Anaerolineales</taxon>
        <taxon>Anaerolineaceae</taxon>
        <taxon>Levilinea</taxon>
    </lineage>
</organism>
<keyword evidence="3 4" id="KW-0413">Isomerase</keyword>
<comment type="caution">
    <text evidence="4">Lacks conserved residue(s) required for the propagation of feature annotation.</text>
</comment>
<dbReference type="InterPro" id="IPR000821">
    <property type="entry name" value="Ala_racemase"/>
</dbReference>
<dbReference type="GO" id="GO:0005829">
    <property type="term" value="C:cytosol"/>
    <property type="evidence" value="ECO:0007669"/>
    <property type="project" value="TreeGrafter"/>
</dbReference>
<dbReference type="PATRIC" id="fig|229921.5.peg.2655"/>
<sequence length="369" mass="39551">MDTTTASTWVEVDLAAIRSNVRALTRLTSAKVMAIVKGNAYGHGLVPVGQAALEGGAAWLGVARLEEAQQLRAGGVRGPIMAMTYTHPSRAGAAAADQITLAAYDPDLARQLSAQAHALGVTVSVHAKVDTGMSRLGVMAEDGVEFLRLLRSLPGLEVTGLFTHFARGDDKDHPANFKQLERFQALISALEAANLRPPTVHCCATAATFFMPQAHFDMVRPGIAIYGLQCSDDARLPGDFRPALTWKARLVSVKTLPAGQGVGYNYRYTTQSEERVGVIAAGYGDGFRRRTGNFALLGGKRVNVLGGMCADQCIISLQELPEARVGDEAVLIGRQGQAEIPAEEVAKAWNTTNYEVVCGITARVPRFYR</sequence>
<evidence type="ECO:0000256" key="5">
    <source>
        <dbReference type="PIRSR" id="PIRSR600821-50"/>
    </source>
</evidence>
<dbReference type="EMBL" id="LGCM01000060">
    <property type="protein sequence ID" value="KPL77420.1"/>
    <property type="molecule type" value="Genomic_DNA"/>
</dbReference>
<feature type="active site" description="Proton acceptor; specific for L-alanine" evidence="4">
    <location>
        <position position="264"/>
    </location>
</feature>
<dbReference type="PANTHER" id="PTHR30511:SF0">
    <property type="entry name" value="ALANINE RACEMASE, CATABOLIC-RELATED"/>
    <property type="match status" value="1"/>
</dbReference>
<dbReference type="InterPro" id="IPR020622">
    <property type="entry name" value="Ala_racemase_pyridoxalP-BS"/>
</dbReference>
<dbReference type="HAMAP" id="MF_01201">
    <property type="entry name" value="Ala_racemase"/>
    <property type="match status" value="1"/>
</dbReference>
<dbReference type="GO" id="GO:0030632">
    <property type="term" value="P:D-alanine biosynthetic process"/>
    <property type="evidence" value="ECO:0007669"/>
    <property type="project" value="UniProtKB-UniRule"/>
</dbReference>
<protein>
    <recommendedName>
        <fullName evidence="4">Alanine racemase</fullName>
        <ecNumber evidence="4">5.1.1.1</ecNumber>
    </recommendedName>
</protein>
<dbReference type="EC" id="5.1.1.1" evidence="4"/>